<evidence type="ECO:0000313" key="3">
    <source>
        <dbReference type="EMBL" id="CAH1135212.1"/>
    </source>
</evidence>
<feature type="compositionally biased region" description="Basic and acidic residues" evidence="1">
    <location>
        <begin position="299"/>
        <end position="343"/>
    </location>
</feature>
<name>A0A9P0GRR2_9CUCU</name>
<dbReference type="PANTHER" id="PTHR31532">
    <property type="entry name" value="BIORIENTATION OF CHROMOSOMES IN CELL DIVISION 1 FAMILY MEMBER"/>
    <property type="match status" value="1"/>
</dbReference>
<proteinExistence type="predicted"/>
<dbReference type="Proteomes" id="UP001152799">
    <property type="component" value="Chromosome 9"/>
</dbReference>
<feature type="compositionally biased region" description="Basic and acidic residues" evidence="1">
    <location>
        <begin position="371"/>
        <end position="421"/>
    </location>
</feature>
<reference evidence="3" key="1">
    <citation type="submission" date="2022-01" db="EMBL/GenBank/DDBJ databases">
        <authorList>
            <person name="King R."/>
        </authorList>
    </citation>
    <scope>NUCLEOTIDE SEQUENCE</scope>
</reference>
<dbReference type="Pfam" id="PF05205">
    <property type="entry name" value="COMPASS-Shg1"/>
    <property type="match status" value="1"/>
</dbReference>
<feature type="compositionally biased region" description="Basic and acidic residues" evidence="1">
    <location>
        <begin position="273"/>
        <end position="282"/>
    </location>
</feature>
<dbReference type="PANTHER" id="PTHR31532:SF10">
    <property type="entry name" value="BIORIENTATION OF CHROMOSOMES IN CELL DIVISION PROTEIN 1-LIKE 1"/>
    <property type="match status" value="1"/>
</dbReference>
<feature type="compositionally biased region" description="Polar residues" evidence="1">
    <location>
        <begin position="513"/>
        <end position="526"/>
    </location>
</feature>
<protein>
    <recommendedName>
        <fullName evidence="2">BOD1/SHG1 domain-containing protein</fullName>
    </recommendedName>
</protein>
<feature type="compositionally biased region" description="Basic and acidic residues" evidence="1">
    <location>
        <begin position="483"/>
        <end position="494"/>
    </location>
</feature>
<feature type="compositionally biased region" description="Basic and acidic residues" evidence="1">
    <location>
        <begin position="351"/>
        <end position="364"/>
    </location>
</feature>
<dbReference type="EMBL" id="OU892285">
    <property type="protein sequence ID" value="CAH1135212.1"/>
    <property type="molecule type" value="Genomic_DNA"/>
</dbReference>
<feature type="compositionally biased region" description="Polar residues" evidence="1">
    <location>
        <begin position="496"/>
        <end position="506"/>
    </location>
</feature>
<feature type="compositionally biased region" description="Basic and acidic residues" evidence="1">
    <location>
        <begin position="452"/>
        <end position="468"/>
    </location>
</feature>
<dbReference type="AlphaFoldDB" id="A0A9P0GRR2"/>
<evidence type="ECO:0000259" key="2">
    <source>
        <dbReference type="Pfam" id="PF05205"/>
    </source>
</evidence>
<keyword evidence="4" id="KW-1185">Reference proteome</keyword>
<accession>A0A9P0GRR2</accession>
<dbReference type="GO" id="GO:0031297">
    <property type="term" value="P:replication fork processing"/>
    <property type="evidence" value="ECO:0007669"/>
    <property type="project" value="TreeGrafter"/>
</dbReference>
<dbReference type="OrthoDB" id="7605699at2759"/>
<sequence>MKRYNTHHQHQEMANFLPEQLQASFLPAQRQSNFLPTRQPNHILTKQSFSPQQLNDFLLGQKQDYFSQIQEQGNLLPGLRQSYHKMLTNQIISQIKSDGVFDQLRSECLSDGDITPAYRNLNQRVEANVKAFLSTQTFAGNLNKLQLREQLRKNITESGILDANVGRIVDQVVDPKINTVFRPKVQEEVYKFLEKDIAATLTNNSKYHDESRDANMLSAAKINGKKESEETRNYLPNIFDRNKKKIGETRSGSKVCHDKYKLANANNYQKIKVDQRERRAHNNSDNSNNKLKTVLKANDQNKDREMKQYGKTESIKKNDREREKNEDKTRHESREKLNKERSHTTNKSSVKCKESSIKNEDRSGRIKVKKNKGESDKNNSKENEKDHTTELTGKKEYDREKSNSTKHRDGSVSLPKEDKVVSKKKKSSNKNKQCSTKDKDSSNKLTSSSKISKVENEKTDGHSKSDKLKLKKTVNYHNNVQVENKDIRSVEKYSNHGCSEISSSADSGKVEQRTTNGKSEPRSSSATKTKVIKTTEEKTKSRSPYGIETRQSKKKKAAEMANNSKKD</sequence>
<feature type="region of interest" description="Disordered" evidence="1">
    <location>
        <begin position="273"/>
        <end position="567"/>
    </location>
</feature>
<feature type="domain" description="BOD1/SHG1" evidence="2">
    <location>
        <begin position="90"/>
        <end position="185"/>
    </location>
</feature>
<evidence type="ECO:0000313" key="4">
    <source>
        <dbReference type="Proteomes" id="UP001152799"/>
    </source>
</evidence>
<dbReference type="GO" id="GO:0048188">
    <property type="term" value="C:Set1C/COMPASS complex"/>
    <property type="evidence" value="ECO:0007669"/>
    <property type="project" value="TreeGrafter"/>
</dbReference>
<organism evidence="3 4">
    <name type="scientific">Ceutorhynchus assimilis</name>
    <name type="common">cabbage seed weevil</name>
    <dbReference type="NCBI Taxonomy" id="467358"/>
    <lineage>
        <taxon>Eukaryota</taxon>
        <taxon>Metazoa</taxon>
        <taxon>Ecdysozoa</taxon>
        <taxon>Arthropoda</taxon>
        <taxon>Hexapoda</taxon>
        <taxon>Insecta</taxon>
        <taxon>Pterygota</taxon>
        <taxon>Neoptera</taxon>
        <taxon>Endopterygota</taxon>
        <taxon>Coleoptera</taxon>
        <taxon>Polyphaga</taxon>
        <taxon>Cucujiformia</taxon>
        <taxon>Curculionidae</taxon>
        <taxon>Ceutorhynchinae</taxon>
        <taxon>Ceutorhynchus</taxon>
    </lineage>
</organism>
<dbReference type="InterPro" id="IPR055264">
    <property type="entry name" value="BOD1/SHG1_dom"/>
</dbReference>
<gene>
    <name evidence="3" type="ORF">CEUTPL_LOCUS13580</name>
</gene>
<evidence type="ECO:0000256" key="1">
    <source>
        <dbReference type="SAM" id="MobiDB-lite"/>
    </source>
</evidence>